<keyword evidence="13" id="KW-1185">Reference proteome</keyword>
<keyword evidence="12" id="KW-0808">Transferase</keyword>
<evidence type="ECO:0000256" key="6">
    <source>
        <dbReference type="ARBA" id="ARBA00022840"/>
    </source>
</evidence>
<evidence type="ECO:0000256" key="10">
    <source>
        <dbReference type="SAM" id="Phobius"/>
    </source>
</evidence>
<evidence type="ECO:0000256" key="3">
    <source>
        <dbReference type="ARBA" id="ARBA00022475"/>
    </source>
</evidence>
<dbReference type="InterPro" id="IPR005702">
    <property type="entry name" value="Wzc-like_C"/>
</dbReference>
<proteinExistence type="inferred from homology"/>
<dbReference type="Gene3D" id="3.40.50.300">
    <property type="entry name" value="P-loop containing nucleotide triphosphate hydrolases"/>
    <property type="match status" value="1"/>
</dbReference>
<feature type="domain" description="Polysaccharide chain length determinant N-terminal" evidence="11">
    <location>
        <begin position="1"/>
        <end position="88"/>
    </location>
</feature>
<dbReference type="Pfam" id="PF02706">
    <property type="entry name" value="Wzz"/>
    <property type="match status" value="1"/>
</dbReference>
<accession>A0ABS9Q2D0</accession>
<dbReference type="RefSeq" id="WP_239264007.1">
    <property type="nucleotide sequence ID" value="NZ_JAKRCV010000023.1"/>
</dbReference>
<evidence type="ECO:0000256" key="5">
    <source>
        <dbReference type="ARBA" id="ARBA00022741"/>
    </source>
</evidence>
<comment type="caution">
    <text evidence="12">The sequence shown here is derived from an EMBL/GenBank/DDBJ whole genome shotgun (WGS) entry which is preliminary data.</text>
</comment>
<dbReference type="PANTHER" id="PTHR32309">
    <property type="entry name" value="TYROSINE-PROTEIN KINASE"/>
    <property type="match status" value="1"/>
</dbReference>
<keyword evidence="6" id="KW-0067">ATP-binding</keyword>
<evidence type="ECO:0000256" key="1">
    <source>
        <dbReference type="ARBA" id="ARBA00004651"/>
    </source>
</evidence>
<gene>
    <name evidence="12" type="ORF">MHL29_09025</name>
</gene>
<feature type="transmembrane region" description="Helical" evidence="10">
    <location>
        <begin position="16"/>
        <end position="34"/>
    </location>
</feature>
<organism evidence="12 13">
    <name type="scientific">Arsenicicoccus bolidensis</name>
    <dbReference type="NCBI Taxonomy" id="229480"/>
    <lineage>
        <taxon>Bacteria</taxon>
        <taxon>Bacillati</taxon>
        <taxon>Actinomycetota</taxon>
        <taxon>Actinomycetes</taxon>
        <taxon>Micrococcales</taxon>
        <taxon>Intrasporangiaceae</taxon>
        <taxon>Arsenicicoccus</taxon>
    </lineage>
</organism>
<comment type="similarity">
    <text evidence="2">Belongs to the CpsC/CapA family.</text>
</comment>
<dbReference type="InterPro" id="IPR033756">
    <property type="entry name" value="YlxH/NBP35"/>
</dbReference>
<feature type="region of interest" description="Disordered" evidence="9">
    <location>
        <begin position="453"/>
        <end position="473"/>
    </location>
</feature>
<dbReference type="EC" id="2.7.10.2" evidence="12"/>
<evidence type="ECO:0000313" key="13">
    <source>
        <dbReference type="Proteomes" id="UP001521931"/>
    </source>
</evidence>
<reference evidence="12 13" key="1">
    <citation type="submission" date="2022-02" db="EMBL/GenBank/DDBJ databases">
        <title>Uncovering new skin microbiome diversity through culturing and metagenomics.</title>
        <authorList>
            <person name="Conlan S."/>
            <person name="Deming C."/>
            <person name="Nisc Comparative Sequencing Program N."/>
            <person name="Segre J.A."/>
        </authorList>
    </citation>
    <scope>NUCLEOTIDE SEQUENCE [LARGE SCALE GENOMIC DNA]</scope>
    <source>
        <strain evidence="12 13">ACRQZ</strain>
    </source>
</reference>
<evidence type="ECO:0000259" key="11">
    <source>
        <dbReference type="Pfam" id="PF02706"/>
    </source>
</evidence>
<evidence type="ECO:0000256" key="9">
    <source>
        <dbReference type="SAM" id="MobiDB-lite"/>
    </source>
</evidence>
<dbReference type="EMBL" id="JAKRCV010000023">
    <property type="protein sequence ID" value="MCG7322028.1"/>
    <property type="molecule type" value="Genomic_DNA"/>
</dbReference>
<dbReference type="GO" id="GO:0004715">
    <property type="term" value="F:non-membrane spanning protein tyrosine kinase activity"/>
    <property type="evidence" value="ECO:0007669"/>
    <property type="project" value="UniProtKB-EC"/>
</dbReference>
<keyword evidence="4 10" id="KW-0812">Transmembrane</keyword>
<protein>
    <submittedName>
        <fullName evidence="12">Polysaccharide biosynthesis tyrosine autokinase</fullName>
        <ecNumber evidence="12">2.7.10.2</ecNumber>
    </submittedName>
</protein>
<dbReference type="InterPro" id="IPR050445">
    <property type="entry name" value="Bact_polysacc_biosynth/exp"/>
</dbReference>
<name>A0ABS9Q2D0_9MICO</name>
<keyword evidence="8 10" id="KW-0472">Membrane</keyword>
<evidence type="ECO:0000256" key="8">
    <source>
        <dbReference type="ARBA" id="ARBA00023136"/>
    </source>
</evidence>
<dbReference type="Pfam" id="PF10609">
    <property type="entry name" value="ParA"/>
    <property type="match status" value="1"/>
</dbReference>
<dbReference type="NCBIfam" id="TIGR01007">
    <property type="entry name" value="eps_fam"/>
    <property type="match status" value="1"/>
</dbReference>
<evidence type="ECO:0000313" key="12">
    <source>
        <dbReference type="EMBL" id="MCG7322028.1"/>
    </source>
</evidence>
<keyword evidence="7 10" id="KW-1133">Transmembrane helix</keyword>
<dbReference type="CDD" id="cd05387">
    <property type="entry name" value="BY-kinase"/>
    <property type="match status" value="1"/>
</dbReference>
<dbReference type="InterPro" id="IPR003856">
    <property type="entry name" value="LPS_length_determ_N"/>
</dbReference>
<dbReference type="SUPFAM" id="SSF52540">
    <property type="entry name" value="P-loop containing nucleoside triphosphate hydrolases"/>
    <property type="match status" value="1"/>
</dbReference>
<evidence type="ECO:0000256" key="7">
    <source>
        <dbReference type="ARBA" id="ARBA00022989"/>
    </source>
</evidence>
<sequence>MDLQDYLRVVRKRWRIIVGVTCLTLLAAAALTILTPRTYQSTAQLFISTAGSDTTAELAQGSTFTQKQMKTYADVITSPKVLDPVHDALGIDRATTLARSVTATTPPDTVLLNVSVIDRDKAMAARVANAIAEEFTSTVQELQSVKAGQESPVKATVVRPATEGSAPVAPRPARNLAMGLLLGLLLGLGLALLRDLLDTSIKGERDVKEVTDETIIGGIHFDPDAKTHPLIVQGDPQSTRAEAFRTLRTNLQFVDAANHPKVLVFTSSLPGEGKSTSTANLALTMGASGARVCVVEGDLRRPRLLQYMGLEGGVGLTTVLIGDAELDDVLQPFGQNVHVLGAGPIPPNPSELLGSDPMRAVLDELRQRFDYVIIDAPPVLPVTDAAVVSRLADGAVMVVGAGVIKKEDLSRALDTLETVGARVLGLVMNRVPTKGADGYSYYGERYAYRSSEPAMPVERTPSGSGAHRESTTV</sequence>
<evidence type="ECO:0000256" key="2">
    <source>
        <dbReference type="ARBA" id="ARBA00006683"/>
    </source>
</evidence>
<keyword evidence="3" id="KW-1003">Cell membrane</keyword>
<dbReference type="Proteomes" id="UP001521931">
    <property type="component" value="Unassembled WGS sequence"/>
</dbReference>
<dbReference type="InterPro" id="IPR027417">
    <property type="entry name" value="P-loop_NTPase"/>
</dbReference>
<comment type="subcellular location">
    <subcellularLocation>
        <location evidence="1">Cell membrane</location>
        <topology evidence="1">Multi-pass membrane protein</topology>
    </subcellularLocation>
</comment>
<evidence type="ECO:0000256" key="4">
    <source>
        <dbReference type="ARBA" id="ARBA00022692"/>
    </source>
</evidence>
<keyword evidence="5" id="KW-0547">Nucleotide-binding</keyword>
<dbReference type="PANTHER" id="PTHR32309:SF13">
    <property type="entry name" value="FERRIC ENTEROBACTIN TRANSPORT PROTEIN FEPE"/>
    <property type="match status" value="1"/>
</dbReference>